<reference evidence="2" key="1">
    <citation type="journal article" date="2019" name="Int. J. Syst. Evol. Microbiol.">
        <title>The Global Catalogue of Microorganisms (GCM) 10K type strain sequencing project: providing services to taxonomists for standard genome sequencing and annotation.</title>
        <authorList>
            <consortium name="The Broad Institute Genomics Platform"/>
            <consortium name="The Broad Institute Genome Sequencing Center for Infectious Disease"/>
            <person name="Wu L."/>
            <person name="Ma J."/>
        </authorList>
    </citation>
    <scope>NUCLEOTIDE SEQUENCE [LARGE SCALE GENOMIC DNA]</scope>
    <source>
        <strain evidence="2">NBRC 111756</strain>
    </source>
</reference>
<evidence type="ECO:0000313" key="2">
    <source>
        <dbReference type="Proteomes" id="UP001596422"/>
    </source>
</evidence>
<accession>A0ABW2A6M8</accession>
<dbReference type="Proteomes" id="UP001596422">
    <property type="component" value="Unassembled WGS sequence"/>
</dbReference>
<proteinExistence type="predicted"/>
<name>A0ABW2A6M8_9GAMM</name>
<keyword evidence="2" id="KW-1185">Reference proteome</keyword>
<sequence length="76" mass="8257">MTNPFPLSPGEWHGLRALAAGKDLDAECDPGVIESLRSKGLLDIVVQPLPMFPCRRRYALTPLGRYLLRGPAGAGR</sequence>
<organism evidence="1 2">
    <name type="scientific">Marinobacterium aestuariivivens</name>
    <dbReference type="NCBI Taxonomy" id="1698799"/>
    <lineage>
        <taxon>Bacteria</taxon>
        <taxon>Pseudomonadati</taxon>
        <taxon>Pseudomonadota</taxon>
        <taxon>Gammaproteobacteria</taxon>
        <taxon>Oceanospirillales</taxon>
        <taxon>Oceanospirillaceae</taxon>
        <taxon>Marinobacterium</taxon>
    </lineage>
</organism>
<comment type="caution">
    <text evidence="1">The sequence shown here is derived from an EMBL/GenBank/DDBJ whole genome shotgun (WGS) entry which is preliminary data.</text>
</comment>
<gene>
    <name evidence="1" type="ORF">ACFQDL_25495</name>
</gene>
<dbReference type="EMBL" id="JBHSWE010000001">
    <property type="protein sequence ID" value="MFC6673067.1"/>
    <property type="molecule type" value="Genomic_DNA"/>
</dbReference>
<protein>
    <submittedName>
        <fullName evidence="1">Uncharacterized protein</fullName>
    </submittedName>
</protein>
<dbReference type="RefSeq" id="WP_379911463.1">
    <property type="nucleotide sequence ID" value="NZ_JBHSWE010000001.1"/>
</dbReference>
<evidence type="ECO:0000313" key="1">
    <source>
        <dbReference type="EMBL" id="MFC6673067.1"/>
    </source>
</evidence>